<dbReference type="PANTHER" id="PTHR12210">
    <property type="entry name" value="DULLARD PROTEIN PHOSPHATASE"/>
    <property type="match status" value="1"/>
</dbReference>
<feature type="region of interest" description="Disordered" evidence="14">
    <location>
        <begin position="36"/>
        <end position="112"/>
    </location>
</feature>
<evidence type="ECO:0000256" key="5">
    <source>
        <dbReference type="ARBA" id="ARBA00022692"/>
    </source>
</evidence>
<keyword evidence="11 13" id="KW-0496">Mitochondrion</keyword>
<keyword evidence="12" id="KW-0472">Membrane</keyword>
<evidence type="ECO:0000256" key="6">
    <source>
        <dbReference type="ARBA" id="ARBA00022792"/>
    </source>
</evidence>
<comment type="subcellular location">
    <subcellularLocation>
        <location evidence="1 13">Mitochondrion inner membrane</location>
        <topology evidence="1 13">Single-pass membrane protein</topology>
    </subcellularLocation>
</comment>
<accession>A0A9P7VA50</accession>
<keyword evidence="10 13" id="KW-0811">Translocation</keyword>
<dbReference type="Pfam" id="PF03031">
    <property type="entry name" value="NIF"/>
    <property type="match status" value="1"/>
</dbReference>
<dbReference type="GeneID" id="66113700"/>
<evidence type="ECO:0000256" key="9">
    <source>
        <dbReference type="ARBA" id="ARBA00022989"/>
    </source>
</evidence>
<evidence type="ECO:0000256" key="8">
    <source>
        <dbReference type="ARBA" id="ARBA00022946"/>
    </source>
</evidence>
<evidence type="ECO:0000256" key="7">
    <source>
        <dbReference type="ARBA" id="ARBA00022927"/>
    </source>
</evidence>
<name>A0A9P7VA50_9ASCO</name>
<keyword evidence="4 13" id="KW-0813">Transport</keyword>
<dbReference type="InterPro" id="IPR004274">
    <property type="entry name" value="FCP1_dom"/>
</dbReference>
<keyword evidence="6" id="KW-0999">Mitochondrion inner membrane</keyword>
<feature type="compositionally biased region" description="Polar residues" evidence="14">
    <location>
        <begin position="36"/>
        <end position="48"/>
    </location>
</feature>
<feature type="compositionally biased region" description="Basic and acidic residues" evidence="14">
    <location>
        <begin position="477"/>
        <end position="492"/>
    </location>
</feature>
<evidence type="ECO:0000256" key="13">
    <source>
        <dbReference type="RuleBase" id="RU365079"/>
    </source>
</evidence>
<dbReference type="Proteomes" id="UP000790833">
    <property type="component" value="Unassembled WGS sequence"/>
</dbReference>
<evidence type="ECO:0000259" key="15">
    <source>
        <dbReference type="PROSITE" id="PS50969"/>
    </source>
</evidence>
<protein>
    <recommendedName>
        <fullName evidence="3 13">Mitochondrial import inner membrane translocase subunit TIM50</fullName>
    </recommendedName>
</protein>
<comment type="similarity">
    <text evidence="2 13">Belongs to the TIM50 family.</text>
</comment>
<feature type="region of interest" description="Disordered" evidence="14">
    <location>
        <begin position="474"/>
        <end position="499"/>
    </location>
</feature>
<dbReference type="InterPro" id="IPR036412">
    <property type="entry name" value="HAD-like_sf"/>
</dbReference>
<keyword evidence="7 13" id="KW-0653">Protein transport</keyword>
<dbReference type="SUPFAM" id="SSF56784">
    <property type="entry name" value="HAD-like"/>
    <property type="match status" value="1"/>
</dbReference>
<comment type="subunit">
    <text evidence="13">Component of the TIM23 complex.</text>
</comment>
<keyword evidence="17" id="KW-1185">Reference proteome</keyword>
<reference evidence="16" key="1">
    <citation type="submission" date="2021-03" db="EMBL/GenBank/DDBJ databases">
        <authorList>
            <person name="Palmer J.M."/>
        </authorList>
    </citation>
    <scope>NUCLEOTIDE SEQUENCE</scope>
    <source>
        <strain evidence="16">ARV_011</strain>
    </source>
</reference>
<organism evidence="16 17">
    <name type="scientific">Scheffersomyces spartinae</name>
    <dbReference type="NCBI Taxonomy" id="45513"/>
    <lineage>
        <taxon>Eukaryota</taxon>
        <taxon>Fungi</taxon>
        <taxon>Dikarya</taxon>
        <taxon>Ascomycota</taxon>
        <taxon>Saccharomycotina</taxon>
        <taxon>Pichiomycetes</taxon>
        <taxon>Debaryomycetaceae</taxon>
        <taxon>Scheffersomyces</taxon>
    </lineage>
</organism>
<dbReference type="GO" id="GO:0005744">
    <property type="term" value="C:TIM23 mitochondrial import inner membrane translocase complex"/>
    <property type="evidence" value="ECO:0007669"/>
    <property type="project" value="UniProtKB-UniRule"/>
</dbReference>
<evidence type="ECO:0000256" key="2">
    <source>
        <dbReference type="ARBA" id="ARBA00006344"/>
    </source>
</evidence>
<dbReference type="EMBL" id="JAHMUF010000010">
    <property type="protein sequence ID" value="KAG7193643.1"/>
    <property type="molecule type" value="Genomic_DNA"/>
</dbReference>
<keyword evidence="8 13" id="KW-0809">Transit peptide</keyword>
<comment type="caution">
    <text evidence="16">The sequence shown here is derived from an EMBL/GenBank/DDBJ whole genome shotgun (WGS) entry which is preliminary data.</text>
</comment>
<proteinExistence type="inferred from homology"/>
<dbReference type="CDD" id="cd07521">
    <property type="entry name" value="HAD_FCP1-like"/>
    <property type="match status" value="1"/>
</dbReference>
<dbReference type="OrthoDB" id="287041at2759"/>
<evidence type="ECO:0000256" key="10">
    <source>
        <dbReference type="ARBA" id="ARBA00023010"/>
    </source>
</evidence>
<evidence type="ECO:0000256" key="1">
    <source>
        <dbReference type="ARBA" id="ARBA00004434"/>
    </source>
</evidence>
<feature type="compositionally biased region" description="Acidic residues" evidence="14">
    <location>
        <begin position="85"/>
        <end position="97"/>
    </location>
</feature>
<evidence type="ECO:0000256" key="14">
    <source>
        <dbReference type="SAM" id="MobiDB-lite"/>
    </source>
</evidence>
<feature type="domain" description="FCP1 homology" evidence="15">
    <location>
        <begin position="195"/>
        <end position="338"/>
    </location>
</feature>
<dbReference type="InterPro" id="IPR050365">
    <property type="entry name" value="TIM50"/>
</dbReference>
<dbReference type="SMART" id="SM00577">
    <property type="entry name" value="CPDc"/>
    <property type="match status" value="1"/>
</dbReference>
<dbReference type="FunFam" id="3.40.50.1000:FF:000019">
    <property type="entry name" value="Mitochondrial import inner membrane translocase subunit TIM50"/>
    <property type="match status" value="1"/>
</dbReference>
<evidence type="ECO:0000313" key="17">
    <source>
        <dbReference type="Proteomes" id="UP000790833"/>
    </source>
</evidence>
<keyword evidence="5" id="KW-0812">Transmembrane</keyword>
<evidence type="ECO:0000256" key="3">
    <source>
        <dbReference type="ARBA" id="ARBA00020799"/>
    </source>
</evidence>
<gene>
    <name evidence="16" type="primary">TIM50</name>
    <name evidence="16" type="ORF">KQ657_000326</name>
</gene>
<sequence>MFRQATVAAGRVLAHGGGVPNITLRQPAIMNTVTRMSVSRPYTTNKPNNSKKEATKTESILTDDILARAGFEETADELRKKEPTEENEQDQSGESGEEQGSKKRRRRQTSKDIKREKAANWFYLSTLVGLVGGVGYMSRDWTSEEEQTALDGKDIDNGYTPQLMWSRLQKRWNGLFSFFSEPAFENLLPPPAPEAYRRPYTLVLTLDDLLIHSEWDTKNGWRTAKRPGVDYFLGYLSQYYEIVIFATNYQMYSEKIVQKLDPYRGFISYQLYREACRYKDGKLIKDLSLLNRDLAKTIIIDVADESVSSQPENAVVLKPWDGKSDDTLVRLIPCLEYMAASNQADVRQFLSNFNDKSNIVPEFEAKEQKMREKWRQDNQNVLSKAGKPNAGAFLAKLMGLHMPNTEPKMPLDVIRETGQKNYEHFISYLKETAPINEEHERLMKEKFGEVKLADYLTGNTPTQEEIIEFQKQLQEQEMQRQKEKQEKLREQMKQQQQQK</sequence>
<comment type="function">
    <text evidence="13">Essential component of the TIM23 complex, a complex that mediates the translocation of transit peptide-containing proteins across the mitochondrial inner membrane.</text>
</comment>
<evidence type="ECO:0000256" key="11">
    <source>
        <dbReference type="ARBA" id="ARBA00023128"/>
    </source>
</evidence>
<dbReference type="InterPro" id="IPR023214">
    <property type="entry name" value="HAD_sf"/>
</dbReference>
<keyword evidence="9" id="KW-1133">Transmembrane helix</keyword>
<dbReference type="RefSeq" id="XP_043049191.1">
    <property type="nucleotide sequence ID" value="XM_043191179.1"/>
</dbReference>
<evidence type="ECO:0000256" key="12">
    <source>
        <dbReference type="ARBA" id="ARBA00023136"/>
    </source>
</evidence>
<dbReference type="Gene3D" id="3.40.50.1000">
    <property type="entry name" value="HAD superfamily/HAD-like"/>
    <property type="match status" value="1"/>
</dbReference>
<dbReference type="PROSITE" id="PS50969">
    <property type="entry name" value="FCP1"/>
    <property type="match status" value="1"/>
</dbReference>
<evidence type="ECO:0000313" key="16">
    <source>
        <dbReference type="EMBL" id="KAG7193643.1"/>
    </source>
</evidence>
<evidence type="ECO:0000256" key="4">
    <source>
        <dbReference type="ARBA" id="ARBA00022448"/>
    </source>
</evidence>
<dbReference type="GO" id="GO:0015031">
    <property type="term" value="P:protein transport"/>
    <property type="evidence" value="ECO:0007669"/>
    <property type="project" value="UniProtKB-KW"/>
</dbReference>
<dbReference type="AlphaFoldDB" id="A0A9P7VA50"/>